<evidence type="ECO:0000256" key="3">
    <source>
        <dbReference type="ARBA" id="ARBA00022833"/>
    </source>
</evidence>
<dbReference type="InterPro" id="IPR018957">
    <property type="entry name" value="Znf_C3HC4_RING-type"/>
</dbReference>
<evidence type="ECO:0000256" key="4">
    <source>
        <dbReference type="ARBA" id="ARBA00022884"/>
    </source>
</evidence>
<dbReference type="GO" id="GO:0061574">
    <property type="term" value="C:ASAP complex"/>
    <property type="evidence" value="ECO:0007669"/>
    <property type="project" value="TreeGrafter"/>
</dbReference>
<dbReference type="PROSITE" id="PS00518">
    <property type="entry name" value="ZF_RING_1"/>
    <property type="match status" value="1"/>
</dbReference>
<dbReference type="InParanoid" id="A0A286UMF3"/>
<feature type="region of interest" description="Disordered" evidence="7">
    <location>
        <begin position="1"/>
        <end position="30"/>
    </location>
</feature>
<dbReference type="SUPFAM" id="SSF57850">
    <property type="entry name" value="RING/U-box"/>
    <property type="match status" value="1"/>
</dbReference>
<dbReference type="InterPro" id="IPR013083">
    <property type="entry name" value="Znf_RING/FYVE/PHD"/>
</dbReference>
<dbReference type="PROSITE" id="PS50102">
    <property type="entry name" value="RRM"/>
    <property type="match status" value="1"/>
</dbReference>
<organism evidence="11 12">
    <name type="scientific">Pyrrhoderma noxium</name>
    <dbReference type="NCBI Taxonomy" id="2282107"/>
    <lineage>
        <taxon>Eukaryota</taxon>
        <taxon>Fungi</taxon>
        <taxon>Dikarya</taxon>
        <taxon>Basidiomycota</taxon>
        <taxon>Agaricomycotina</taxon>
        <taxon>Agaricomycetes</taxon>
        <taxon>Hymenochaetales</taxon>
        <taxon>Hymenochaetaceae</taxon>
        <taxon>Pyrrhoderma</taxon>
    </lineage>
</organism>
<dbReference type="InterPro" id="IPR001841">
    <property type="entry name" value="Znf_RING"/>
</dbReference>
<evidence type="ECO:0000259" key="8">
    <source>
        <dbReference type="PROSITE" id="PS50089"/>
    </source>
</evidence>
<feature type="zinc finger region" description="C3H1-type" evidence="6">
    <location>
        <begin position="36"/>
        <end position="62"/>
    </location>
</feature>
<evidence type="ECO:0000256" key="1">
    <source>
        <dbReference type="ARBA" id="ARBA00022723"/>
    </source>
</evidence>
<sequence length="783" mass="85751">MSTASSQCSGTRKGVTAKDADHSGLSDNRLKQKRYSNYPRVCYDFQDGKCNRKYCKYPHVLADAGSSRRAGLDKSDSKADDTQETKEKSALVTMSTSPDIKTTSGTTTGLDLPPKLGCVFCSLGLCTTEHRTASSFSVQDGSASSSSNPVANTNLSSSQTSGNVAAPKSPRVRATPRKPTLSRISAHSPPPTPPKSPTNSRLSTSPRATKSPRTLRTQAGSTDPLGELSLIMLKSTRVTFGKGLQVLNISTSFESDTITIGNLPSSVKYSDIRELTVPFGNVLSVDIRSPSLSGKKVYAIVRFEATSEAAKAKESLNGTRFLFSKISVDLRQELREEVGKIHARCVCISIPAPGKELYAGYKTKREARDVVRVANGVDYKGYIIGAHLHAKTPRIGEHTVRFEGFPPGGKEEDVATFNDGKGFDGYAVSTRALYKSFDEAKDKLRYIIGKHGKIIRMYISRGPPVDSRLLGTIEFADEASAITACKKFNARSFEFLGNGKIFLSQTYSIVYRVPSFVFKVISHEVRLLAKFAISQPGSSICFKNKSEFQVELVIEANNLDRLRVLKNLLEPMISGSILTKDGKPIWHDFFSTPTGKATVGEIGRDLNTYIRVHGITGCLKFWGNAQCVEQAKERVVNKINTLLEKKSFTLPLRGKLLMNILFNKMDALFDELGKDTIKLDLEKNNIVVYGDEDQFGEVIKKLSSYGSSPDKGKGDGCDNDACPVCLDNIVDEVVLCCGHKYCKQCLIVYLKSASENRTFPLKCLGNFNNCTELLPLSLCKEAS</sequence>
<dbReference type="InterPro" id="IPR012677">
    <property type="entry name" value="Nucleotide-bd_a/b_plait_sf"/>
</dbReference>
<feature type="domain" description="RRM" evidence="9">
    <location>
        <begin position="256"/>
        <end position="333"/>
    </location>
</feature>
<keyword evidence="1 6" id="KW-0479">Metal-binding</keyword>
<feature type="compositionally biased region" description="Basic and acidic residues" evidence="7">
    <location>
        <begin position="16"/>
        <end position="30"/>
    </location>
</feature>
<feature type="domain" description="RING-type" evidence="8">
    <location>
        <begin position="722"/>
        <end position="761"/>
    </location>
</feature>
<feature type="compositionally biased region" description="Polar residues" evidence="7">
    <location>
        <begin position="199"/>
        <end position="221"/>
    </location>
</feature>
<dbReference type="Pfam" id="PF00076">
    <property type="entry name" value="RRM_1"/>
    <property type="match status" value="1"/>
</dbReference>
<keyword evidence="3 6" id="KW-0862">Zinc</keyword>
<dbReference type="PROSITE" id="PS50103">
    <property type="entry name" value="ZF_C3H1"/>
    <property type="match status" value="1"/>
</dbReference>
<dbReference type="GO" id="GO:0000398">
    <property type="term" value="P:mRNA splicing, via spliceosome"/>
    <property type="evidence" value="ECO:0007669"/>
    <property type="project" value="TreeGrafter"/>
</dbReference>
<evidence type="ECO:0000259" key="10">
    <source>
        <dbReference type="PROSITE" id="PS50103"/>
    </source>
</evidence>
<dbReference type="SUPFAM" id="SSF54928">
    <property type="entry name" value="RNA-binding domain, RBD"/>
    <property type="match status" value="1"/>
</dbReference>
<reference evidence="11 12" key="1">
    <citation type="journal article" date="2017" name="Mol. Ecol.">
        <title>Comparative and population genomic landscape of Phellinus noxius: A hypervariable fungus causing root rot in trees.</title>
        <authorList>
            <person name="Chung C.L."/>
            <person name="Lee T.J."/>
            <person name="Akiba M."/>
            <person name="Lee H.H."/>
            <person name="Kuo T.H."/>
            <person name="Liu D."/>
            <person name="Ke H.M."/>
            <person name="Yokoi T."/>
            <person name="Roa M.B."/>
            <person name="Lu M.J."/>
            <person name="Chang Y.Y."/>
            <person name="Ann P.J."/>
            <person name="Tsai J.N."/>
            <person name="Chen C.Y."/>
            <person name="Tzean S.S."/>
            <person name="Ota Y."/>
            <person name="Hattori T."/>
            <person name="Sahashi N."/>
            <person name="Liou R.F."/>
            <person name="Kikuchi T."/>
            <person name="Tsai I.J."/>
        </authorList>
    </citation>
    <scope>NUCLEOTIDE SEQUENCE [LARGE SCALE GENOMIC DNA]</scope>
    <source>
        <strain evidence="11 12">FFPRI411160</strain>
    </source>
</reference>
<dbReference type="EMBL" id="NBII01000003">
    <property type="protein sequence ID" value="PAV20760.1"/>
    <property type="molecule type" value="Genomic_DNA"/>
</dbReference>
<dbReference type="InterPro" id="IPR000504">
    <property type="entry name" value="RRM_dom"/>
</dbReference>
<evidence type="ECO:0000259" key="9">
    <source>
        <dbReference type="PROSITE" id="PS50102"/>
    </source>
</evidence>
<dbReference type="Gene3D" id="3.30.40.10">
    <property type="entry name" value="Zinc/RING finger domain, C3HC4 (zinc finger)"/>
    <property type="match status" value="1"/>
</dbReference>
<dbReference type="InterPro" id="IPR017907">
    <property type="entry name" value="Znf_RING_CS"/>
</dbReference>
<proteinExistence type="predicted"/>
<name>A0A286UMF3_9AGAM</name>
<feature type="compositionally biased region" description="Polar residues" evidence="7">
    <location>
        <begin position="1"/>
        <end position="10"/>
    </location>
</feature>
<dbReference type="STRING" id="2282107.A0A286UMF3"/>
<dbReference type="InterPro" id="IPR035979">
    <property type="entry name" value="RBD_domain_sf"/>
</dbReference>
<feature type="domain" description="C3H1-type" evidence="10">
    <location>
        <begin position="36"/>
        <end position="62"/>
    </location>
</feature>
<keyword evidence="2 6" id="KW-0863">Zinc-finger</keyword>
<evidence type="ECO:0000256" key="5">
    <source>
        <dbReference type="PROSITE-ProRule" id="PRU00176"/>
    </source>
</evidence>
<feature type="compositionally biased region" description="Polar residues" evidence="7">
    <location>
        <begin position="92"/>
        <end position="108"/>
    </location>
</feature>
<dbReference type="CDD" id="cd00590">
    <property type="entry name" value="RRM_SF"/>
    <property type="match status" value="2"/>
</dbReference>
<keyword evidence="4 5" id="KW-0694">RNA-binding</keyword>
<dbReference type="Pfam" id="PF00097">
    <property type="entry name" value="zf-C3HC4"/>
    <property type="match status" value="1"/>
</dbReference>
<dbReference type="InterPro" id="IPR000571">
    <property type="entry name" value="Znf_CCCH"/>
</dbReference>
<evidence type="ECO:0000313" key="12">
    <source>
        <dbReference type="Proteomes" id="UP000217199"/>
    </source>
</evidence>
<feature type="compositionally biased region" description="Basic and acidic residues" evidence="7">
    <location>
        <begin position="70"/>
        <end position="89"/>
    </location>
</feature>
<dbReference type="GO" id="GO:0008270">
    <property type="term" value="F:zinc ion binding"/>
    <property type="evidence" value="ECO:0007669"/>
    <property type="project" value="UniProtKB-KW"/>
</dbReference>
<dbReference type="PROSITE" id="PS50089">
    <property type="entry name" value="ZF_RING_2"/>
    <property type="match status" value="1"/>
</dbReference>
<accession>A0A286UMF3</accession>
<evidence type="ECO:0000256" key="7">
    <source>
        <dbReference type="SAM" id="MobiDB-lite"/>
    </source>
</evidence>
<evidence type="ECO:0000313" key="11">
    <source>
        <dbReference type="EMBL" id="PAV20760.1"/>
    </source>
</evidence>
<dbReference type="GO" id="GO:0003723">
    <property type="term" value="F:RNA binding"/>
    <property type="evidence" value="ECO:0007669"/>
    <property type="project" value="UniProtKB-UniRule"/>
</dbReference>
<evidence type="ECO:0000256" key="2">
    <source>
        <dbReference type="ARBA" id="ARBA00022771"/>
    </source>
</evidence>
<feature type="region of interest" description="Disordered" evidence="7">
    <location>
        <begin position="137"/>
        <end position="222"/>
    </location>
</feature>
<dbReference type="PANTHER" id="PTHR15481">
    <property type="entry name" value="RIBONUCLEIC ACID BINDING PROTEIN S1"/>
    <property type="match status" value="1"/>
</dbReference>
<gene>
    <name evidence="11" type="ORF">PNOK_0338700</name>
</gene>
<dbReference type="SMART" id="SM00360">
    <property type="entry name" value="RRM"/>
    <property type="match status" value="2"/>
</dbReference>
<feature type="region of interest" description="Disordered" evidence="7">
    <location>
        <begin position="66"/>
        <end position="108"/>
    </location>
</feature>
<comment type="caution">
    <text evidence="11">The sequence shown here is derived from an EMBL/GenBank/DDBJ whole genome shotgun (WGS) entry which is preliminary data.</text>
</comment>
<dbReference type="PANTHER" id="PTHR15481:SF0">
    <property type="entry name" value="LD23870P-RELATED"/>
    <property type="match status" value="1"/>
</dbReference>
<dbReference type="Gene3D" id="3.30.70.330">
    <property type="match status" value="1"/>
</dbReference>
<keyword evidence="12" id="KW-1185">Reference proteome</keyword>
<dbReference type="Proteomes" id="UP000217199">
    <property type="component" value="Unassembled WGS sequence"/>
</dbReference>
<protein>
    <submittedName>
        <fullName evidence="11">Ring finger</fullName>
    </submittedName>
</protein>
<evidence type="ECO:0000256" key="6">
    <source>
        <dbReference type="PROSITE-ProRule" id="PRU00723"/>
    </source>
</evidence>
<dbReference type="GO" id="GO:0005654">
    <property type="term" value="C:nucleoplasm"/>
    <property type="evidence" value="ECO:0007669"/>
    <property type="project" value="TreeGrafter"/>
</dbReference>
<dbReference type="OrthoDB" id="10009520at2759"/>
<dbReference type="AlphaFoldDB" id="A0A286UMF3"/>
<feature type="compositionally biased region" description="Polar residues" evidence="7">
    <location>
        <begin position="137"/>
        <end position="163"/>
    </location>
</feature>
<dbReference type="GO" id="GO:0005737">
    <property type="term" value="C:cytoplasm"/>
    <property type="evidence" value="ECO:0007669"/>
    <property type="project" value="TreeGrafter"/>
</dbReference>